<dbReference type="GO" id="GO:0005524">
    <property type="term" value="F:ATP binding"/>
    <property type="evidence" value="ECO:0007669"/>
    <property type="project" value="UniProtKB-KW"/>
</dbReference>
<feature type="domain" description="ABC transporter" evidence="9">
    <location>
        <begin position="38"/>
        <end position="282"/>
    </location>
</feature>
<dbReference type="InterPro" id="IPR027417">
    <property type="entry name" value="P-loop_NTPase"/>
</dbReference>
<dbReference type="Proteomes" id="UP000321548">
    <property type="component" value="Unassembled WGS sequence"/>
</dbReference>
<keyword evidence="5 10" id="KW-0067">ATP-binding</keyword>
<dbReference type="InterPro" id="IPR017871">
    <property type="entry name" value="ABC_transporter-like_CS"/>
</dbReference>
<dbReference type="GO" id="GO:0016887">
    <property type="term" value="F:ATP hydrolysis activity"/>
    <property type="evidence" value="ECO:0007669"/>
    <property type="project" value="InterPro"/>
</dbReference>
<dbReference type="PANTHER" id="PTHR43166">
    <property type="entry name" value="AMINO ACID IMPORT ATP-BINDING PROTEIN"/>
    <property type="match status" value="1"/>
</dbReference>
<evidence type="ECO:0000256" key="4">
    <source>
        <dbReference type="ARBA" id="ARBA00022741"/>
    </source>
</evidence>
<dbReference type="PANTHER" id="PTHR43166:SF6">
    <property type="entry name" value="PHOSPHONATES IMPORT ATP-BINDING PROTEIN PHNC"/>
    <property type="match status" value="1"/>
</dbReference>
<comment type="caution">
    <text evidence="10">The sequence shown here is derived from an EMBL/GenBank/DDBJ whole genome shotgun (WGS) entry which is preliminary data.</text>
</comment>
<evidence type="ECO:0000256" key="8">
    <source>
        <dbReference type="SAM" id="MobiDB-lite"/>
    </source>
</evidence>
<evidence type="ECO:0000256" key="6">
    <source>
        <dbReference type="ARBA" id="ARBA00022967"/>
    </source>
</evidence>
<dbReference type="AlphaFoldDB" id="A0A5C8NRL2"/>
<proteinExistence type="predicted"/>
<feature type="region of interest" description="Disordered" evidence="8">
    <location>
        <begin position="1"/>
        <end position="21"/>
    </location>
</feature>
<organism evidence="10 11">
    <name type="scientific">Zeimonas arvi</name>
    <dbReference type="NCBI Taxonomy" id="2498847"/>
    <lineage>
        <taxon>Bacteria</taxon>
        <taxon>Pseudomonadati</taxon>
        <taxon>Pseudomonadota</taxon>
        <taxon>Betaproteobacteria</taxon>
        <taxon>Burkholderiales</taxon>
        <taxon>Burkholderiaceae</taxon>
        <taxon>Zeimonas</taxon>
    </lineage>
</organism>
<keyword evidence="2" id="KW-1003">Cell membrane</keyword>
<dbReference type="SUPFAM" id="SSF52540">
    <property type="entry name" value="P-loop containing nucleoside triphosphate hydrolases"/>
    <property type="match status" value="1"/>
</dbReference>
<dbReference type="OrthoDB" id="9802264at2"/>
<dbReference type="PROSITE" id="PS00211">
    <property type="entry name" value="ABC_TRANSPORTER_1"/>
    <property type="match status" value="1"/>
</dbReference>
<dbReference type="Gene3D" id="3.40.50.300">
    <property type="entry name" value="P-loop containing nucleotide triphosphate hydrolases"/>
    <property type="match status" value="1"/>
</dbReference>
<keyword evidence="3" id="KW-0997">Cell inner membrane</keyword>
<evidence type="ECO:0000259" key="9">
    <source>
        <dbReference type="PROSITE" id="PS50893"/>
    </source>
</evidence>
<evidence type="ECO:0000256" key="2">
    <source>
        <dbReference type="ARBA" id="ARBA00022475"/>
    </source>
</evidence>
<evidence type="ECO:0000256" key="1">
    <source>
        <dbReference type="ARBA" id="ARBA00022448"/>
    </source>
</evidence>
<keyword evidence="7" id="KW-0472">Membrane</keyword>
<dbReference type="Pfam" id="PF00005">
    <property type="entry name" value="ABC_tran"/>
    <property type="match status" value="1"/>
</dbReference>
<keyword evidence="4" id="KW-0547">Nucleotide-binding</keyword>
<protein>
    <submittedName>
        <fullName evidence="10">ATP-binding cassette domain-containing protein</fullName>
    </submittedName>
</protein>
<feature type="region of interest" description="Disordered" evidence="8">
    <location>
        <begin position="280"/>
        <end position="307"/>
    </location>
</feature>
<evidence type="ECO:0000313" key="10">
    <source>
        <dbReference type="EMBL" id="TXL63816.1"/>
    </source>
</evidence>
<accession>A0A5C8NRL2</accession>
<evidence type="ECO:0000256" key="3">
    <source>
        <dbReference type="ARBA" id="ARBA00022519"/>
    </source>
</evidence>
<dbReference type="InterPro" id="IPR050086">
    <property type="entry name" value="MetN_ABC_transporter-like"/>
</dbReference>
<name>A0A5C8NRL2_9BURK</name>
<dbReference type="PROSITE" id="PS50893">
    <property type="entry name" value="ABC_TRANSPORTER_2"/>
    <property type="match status" value="1"/>
</dbReference>
<dbReference type="InterPro" id="IPR003593">
    <property type="entry name" value="AAA+_ATPase"/>
</dbReference>
<keyword evidence="1" id="KW-0813">Transport</keyword>
<dbReference type="InterPro" id="IPR003439">
    <property type="entry name" value="ABC_transporter-like_ATP-bd"/>
</dbReference>
<evidence type="ECO:0000256" key="5">
    <source>
        <dbReference type="ARBA" id="ARBA00022840"/>
    </source>
</evidence>
<dbReference type="SMART" id="SM00382">
    <property type="entry name" value="AAA"/>
    <property type="match status" value="1"/>
</dbReference>
<dbReference type="EMBL" id="VDUY01000007">
    <property type="protein sequence ID" value="TXL63816.1"/>
    <property type="molecule type" value="Genomic_DNA"/>
</dbReference>
<sequence>MRPAADAGPQPAGQPARQVPALPVAPGTGVALGAGVALALERASVHHGGPRCALCDTSVSIAPGEQVALIGPSGAGKTTMLGVLGCAVRPTAGRVLVDGAEPWSLSGPALRTLRRRLFSAPQTPPLPPRQRVVTAVLAGRLPQWSLRRSLASLWRAREPEIAAAALARFSLDDRLWSRVDRLSGGERQRVSLARALVSDAGAFLIDEPLSALDPTLAGQTLDVLIETAATRGATLVCSLHQVDLALERFPRVIGLRDGSVVFDRPPSRIGREDIARLYLNRDAGPSPGRPEADVDDGSAASRPARCF</sequence>
<gene>
    <name evidence="10" type="ORF">FHP08_16090</name>
</gene>
<reference evidence="10 11" key="1">
    <citation type="submission" date="2019-06" db="EMBL/GenBank/DDBJ databases">
        <title>Quisquiliibacterium sp. nov., isolated from a maize field.</title>
        <authorList>
            <person name="Lin S.-Y."/>
            <person name="Tsai C.-F."/>
            <person name="Young C.-C."/>
        </authorList>
    </citation>
    <scope>NUCLEOTIDE SEQUENCE [LARGE SCALE GENOMIC DNA]</scope>
    <source>
        <strain evidence="10 11">CC-CFT501</strain>
    </source>
</reference>
<evidence type="ECO:0000256" key="7">
    <source>
        <dbReference type="ARBA" id="ARBA00023136"/>
    </source>
</evidence>
<keyword evidence="11" id="KW-1185">Reference proteome</keyword>
<evidence type="ECO:0000313" key="11">
    <source>
        <dbReference type="Proteomes" id="UP000321548"/>
    </source>
</evidence>
<keyword evidence="6" id="KW-1278">Translocase</keyword>